<dbReference type="PROSITE" id="PS51077">
    <property type="entry name" value="HTH_ICLR"/>
    <property type="match status" value="1"/>
</dbReference>
<evidence type="ECO:0000259" key="5">
    <source>
        <dbReference type="PROSITE" id="PS51078"/>
    </source>
</evidence>
<dbReference type="SUPFAM" id="SSF55781">
    <property type="entry name" value="GAF domain-like"/>
    <property type="match status" value="1"/>
</dbReference>
<dbReference type="GO" id="GO:0045892">
    <property type="term" value="P:negative regulation of DNA-templated transcription"/>
    <property type="evidence" value="ECO:0007669"/>
    <property type="project" value="TreeGrafter"/>
</dbReference>
<dbReference type="InterPro" id="IPR050707">
    <property type="entry name" value="HTH_MetabolicPath_Reg"/>
</dbReference>
<dbReference type="PANTHER" id="PTHR30136:SF8">
    <property type="entry name" value="TRANSCRIPTIONAL REGULATORY PROTEIN"/>
    <property type="match status" value="1"/>
</dbReference>
<dbReference type="PROSITE" id="PS51078">
    <property type="entry name" value="ICLR_ED"/>
    <property type="match status" value="1"/>
</dbReference>
<dbReference type="AlphaFoldDB" id="A0A838L492"/>
<dbReference type="PANTHER" id="PTHR30136">
    <property type="entry name" value="HELIX-TURN-HELIX TRANSCRIPTIONAL REGULATOR, ICLR FAMILY"/>
    <property type="match status" value="1"/>
</dbReference>
<dbReference type="RefSeq" id="WP_160365581.1">
    <property type="nucleotide sequence ID" value="NZ_JACEIB010000004.1"/>
</dbReference>
<keyword evidence="1" id="KW-0805">Transcription regulation</keyword>
<dbReference type="GO" id="GO:0003700">
    <property type="term" value="F:DNA-binding transcription factor activity"/>
    <property type="evidence" value="ECO:0007669"/>
    <property type="project" value="TreeGrafter"/>
</dbReference>
<dbReference type="Gene3D" id="1.10.10.10">
    <property type="entry name" value="Winged helix-like DNA-binding domain superfamily/Winged helix DNA-binding domain"/>
    <property type="match status" value="1"/>
</dbReference>
<evidence type="ECO:0000256" key="3">
    <source>
        <dbReference type="ARBA" id="ARBA00023163"/>
    </source>
</evidence>
<protein>
    <submittedName>
        <fullName evidence="6">IclR family transcriptional regulator</fullName>
    </submittedName>
</protein>
<keyword evidence="7" id="KW-1185">Reference proteome</keyword>
<evidence type="ECO:0000313" key="6">
    <source>
        <dbReference type="EMBL" id="MBA2933974.1"/>
    </source>
</evidence>
<dbReference type="EMBL" id="JACEIB010000004">
    <property type="protein sequence ID" value="MBA2933974.1"/>
    <property type="molecule type" value="Genomic_DNA"/>
</dbReference>
<dbReference type="GO" id="GO:0003677">
    <property type="term" value="F:DNA binding"/>
    <property type="evidence" value="ECO:0007669"/>
    <property type="project" value="UniProtKB-KW"/>
</dbReference>
<name>A0A838L492_9SPHN</name>
<dbReference type="InterPro" id="IPR005471">
    <property type="entry name" value="Tscrpt_reg_IclR_N"/>
</dbReference>
<dbReference type="InterPro" id="IPR036390">
    <property type="entry name" value="WH_DNA-bd_sf"/>
</dbReference>
<evidence type="ECO:0000256" key="2">
    <source>
        <dbReference type="ARBA" id="ARBA00023125"/>
    </source>
</evidence>
<sequence>MADQVKGIQSVEIAGGILDAIVDASQPLRLKEVAQLTGLSASKVRMYLVSLCRVGLIAQDPADGRYRPGRKALRLGMLALGQDQLISAARRAMTDIGERTGDPVLLSIWDRDRSMIIASYETSGPLPMTFRVGTMTPLDTATGRVFLAYLPPAVADQAMHVHIGSDRRAAVESVLPQVRRKGFAVASTVRLNADAAISGYGAIAVPVFGREGRLELVLTALHPSTLDVVGRKAETALLVEAARDLSRQAGF</sequence>
<evidence type="ECO:0000256" key="1">
    <source>
        <dbReference type="ARBA" id="ARBA00023015"/>
    </source>
</evidence>
<dbReference type="Pfam" id="PF09339">
    <property type="entry name" value="HTH_IclR"/>
    <property type="match status" value="1"/>
</dbReference>
<keyword evidence="3" id="KW-0804">Transcription</keyword>
<dbReference type="Proteomes" id="UP000570166">
    <property type="component" value="Unassembled WGS sequence"/>
</dbReference>
<dbReference type="InterPro" id="IPR014757">
    <property type="entry name" value="Tscrpt_reg_IclR_C"/>
</dbReference>
<keyword evidence="2" id="KW-0238">DNA-binding</keyword>
<dbReference type="FunFam" id="1.10.10.10:FF:000056">
    <property type="entry name" value="IclR family transcriptional regulator"/>
    <property type="match status" value="1"/>
</dbReference>
<feature type="domain" description="HTH iclR-type" evidence="4">
    <location>
        <begin position="8"/>
        <end position="70"/>
    </location>
</feature>
<evidence type="ECO:0000259" key="4">
    <source>
        <dbReference type="PROSITE" id="PS51077"/>
    </source>
</evidence>
<organism evidence="6 7">
    <name type="scientific">Sphingomonas chungangi</name>
    <dbReference type="NCBI Taxonomy" id="2683589"/>
    <lineage>
        <taxon>Bacteria</taxon>
        <taxon>Pseudomonadati</taxon>
        <taxon>Pseudomonadota</taxon>
        <taxon>Alphaproteobacteria</taxon>
        <taxon>Sphingomonadales</taxon>
        <taxon>Sphingomonadaceae</taxon>
        <taxon>Sphingomonas</taxon>
    </lineage>
</organism>
<dbReference type="InterPro" id="IPR036388">
    <property type="entry name" value="WH-like_DNA-bd_sf"/>
</dbReference>
<reference evidence="6 7" key="1">
    <citation type="submission" date="2020-07" db="EMBL/GenBank/DDBJ databases">
        <authorList>
            <person name="Sun Q."/>
        </authorList>
    </citation>
    <scope>NUCLEOTIDE SEQUENCE [LARGE SCALE GENOMIC DNA]</scope>
    <source>
        <strain evidence="6 7">CGMCC 1.13654</strain>
    </source>
</reference>
<accession>A0A838L492</accession>
<dbReference type="InterPro" id="IPR029016">
    <property type="entry name" value="GAF-like_dom_sf"/>
</dbReference>
<dbReference type="Pfam" id="PF01614">
    <property type="entry name" value="IclR_C"/>
    <property type="match status" value="1"/>
</dbReference>
<gene>
    <name evidence="6" type="ORF">HZF05_07660</name>
</gene>
<dbReference type="SMART" id="SM00346">
    <property type="entry name" value="HTH_ICLR"/>
    <property type="match status" value="1"/>
</dbReference>
<dbReference type="Gene3D" id="3.30.450.40">
    <property type="match status" value="1"/>
</dbReference>
<feature type="domain" description="IclR-ED" evidence="5">
    <location>
        <begin position="71"/>
        <end position="251"/>
    </location>
</feature>
<comment type="caution">
    <text evidence="6">The sequence shown here is derived from an EMBL/GenBank/DDBJ whole genome shotgun (WGS) entry which is preliminary data.</text>
</comment>
<dbReference type="SUPFAM" id="SSF46785">
    <property type="entry name" value="Winged helix' DNA-binding domain"/>
    <property type="match status" value="1"/>
</dbReference>
<proteinExistence type="predicted"/>
<evidence type="ECO:0000313" key="7">
    <source>
        <dbReference type="Proteomes" id="UP000570166"/>
    </source>
</evidence>